<dbReference type="PANTHER" id="PTHR21581:SF6">
    <property type="entry name" value="TRAFFICKING PROTEIN PARTICLE COMPLEX SUBUNIT 12"/>
    <property type="match status" value="1"/>
</dbReference>
<evidence type="ECO:0000256" key="15">
    <source>
        <dbReference type="RuleBase" id="RU004016"/>
    </source>
</evidence>
<dbReference type="SUPFAM" id="SSF69189">
    <property type="entry name" value="Penicillin-binding protein associated domain"/>
    <property type="match status" value="1"/>
</dbReference>
<gene>
    <name evidence="17" type="ORF">SAMN05428963_103119</name>
</gene>
<evidence type="ECO:0000256" key="14">
    <source>
        <dbReference type="PIRSR" id="PIRSR618044-2"/>
    </source>
</evidence>
<evidence type="ECO:0000256" key="6">
    <source>
        <dbReference type="ARBA" id="ARBA00022670"/>
    </source>
</evidence>
<dbReference type="SUPFAM" id="SSF56601">
    <property type="entry name" value="beta-lactamase/transpeptidase-like"/>
    <property type="match status" value="1"/>
</dbReference>
<dbReference type="EMBL" id="FUXL01000003">
    <property type="protein sequence ID" value="SJZ81114.1"/>
    <property type="molecule type" value="Genomic_DNA"/>
</dbReference>
<organism evidence="17 18">
    <name type="scientific">Consotaella salsifontis</name>
    <dbReference type="NCBI Taxonomy" id="1365950"/>
    <lineage>
        <taxon>Bacteria</taxon>
        <taxon>Pseudomonadati</taxon>
        <taxon>Pseudomonadota</taxon>
        <taxon>Alphaproteobacteria</taxon>
        <taxon>Hyphomicrobiales</taxon>
        <taxon>Aurantimonadaceae</taxon>
        <taxon>Consotaella</taxon>
    </lineage>
</organism>
<dbReference type="Pfam" id="PF00768">
    <property type="entry name" value="Peptidase_S11"/>
    <property type="match status" value="1"/>
</dbReference>
<dbReference type="Gene3D" id="3.40.710.10">
    <property type="entry name" value="DD-peptidase/beta-lactamase superfamily"/>
    <property type="match status" value="1"/>
</dbReference>
<evidence type="ECO:0000256" key="9">
    <source>
        <dbReference type="ARBA" id="ARBA00022960"/>
    </source>
</evidence>
<dbReference type="SMART" id="SM00936">
    <property type="entry name" value="PBP5_C"/>
    <property type="match status" value="1"/>
</dbReference>
<accession>A0A1T4NPE8</accession>
<comment type="pathway">
    <text evidence="2">Cell wall biogenesis; peptidoglycan biosynthesis.</text>
</comment>
<evidence type="ECO:0000256" key="4">
    <source>
        <dbReference type="ARBA" id="ARBA00012448"/>
    </source>
</evidence>
<evidence type="ECO:0000256" key="12">
    <source>
        <dbReference type="ARBA" id="ARBA00034000"/>
    </source>
</evidence>
<comment type="similarity">
    <text evidence="3 15">Belongs to the peptidase S11 family.</text>
</comment>
<evidence type="ECO:0000259" key="16">
    <source>
        <dbReference type="SMART" id="SM00936"/>
    </source>
</evidence>
<dbReference type="EC" id="3.4.16.4" evidence="4"/>
<dbReference type="GO" id="GO:0006508">
    <property type="term" value="P:proteolysis"/>
    <property type="evidence" value="ECO:0007669"/>
    <property type="project" value="UniProtKB-KW"/>
</dbReference>
<keyword evidence="5 17" id="KW-0121">Carboxypeptidase</keyword>
<protein>
    <recommendedName>
        <fullName evidence="4">serine-type D-Ala-D-Ala carboxypeptidase</fullName>
        <ecNumber evidence="4">3.4.16.4</ecNumber>
    </recommendedName>
</protein>
<evidence type="ECO:0000256" key="2">
    <source>
        <dbReference type="ARBA" id="ARBA00004752"/>
    </source>
</evidence>
<evidence type="ECO:0000256" key="10">
    <source>
        <dbReference type="ARBA" id="ARBA00022984"/>
    </source>
</evidence>
<feature type="active site" description="Proton acceptor" evidence="13">
    <location>
        <position position="69"/>
    </location>
</feature>
<dbReference type="PANTHER" id="PTHR21581">
    <property type="entry name" value="D-ALANYL-D-ALANINE CARBOXYPEPTIDASE"/>
    <property type="match status" value="1"/>
</dbReference>
<dbReference type="PRINTS" id="PR00725">
    <property type="entry name" value="DADACBPTASE1"/>
</dbReference>
<evidence type="ECO:0000256" key="13">
    <source>
        <dbReference type="PIRSR" id="PIRSR618044-1"/>
    </source>
</evidence>
<keyword evidence="6" id="KW-0645">Protease</keyword>
<dbReference type="InterPro" id="IPR012338">
    <property type="entry name" value="Beta-lactam/transpept-like"/>
</dbReference>
<dbReference type="Pfam" id="PF07943">
    <property type="entry name" value="PBP5_C"/>
    <property type="match status" value="1"/>
</dbReference>
<evidence type="ECO:0000256" key="8">
    <source>
        <dbReference type="ARBA" id="ARBA00022801"/>
    </source>
</evidence>
<comment type="catalytic activity">
    <reaction evidence="12">
        <text>Preferential cleavage: (Ac)2-L-Lys-D-Ala-|-D-Ala. Also transpeptidation of peptidyl-alanyl moieties that are N-acyl substituents of D-alanine.</text>
        <dbReference type="EC" id="3.4.16.4"/>
    </reaction>
</comment>
<dbReference type="Gene3D" id="2.60.410.10">
    <property type="entry name" value="D-Ala-D-Ala carboxypeptidase, C-terminal domain"/>
    <property type="match status" value="1"/>
</dbReference>
<feature type="binding site" evidence="14">
    <location>
        <position position="233"/>
    </location>
    <ligand>
        <name>substrate</name>
    </ligand>
</feature>
<reference evidence="17 18" key="1">
    <citation type="submission" date="2017-02" db="EMBL/GenBank/DDBJ databases">
        <authorList>
            <person name="Peterson S.W."/>
        </authorList>
    </citation>
    <scope>NUCLEOTIDE SEQUENCE [LARGE SCALE GENOMIC DNA]</scope>
    <source>
        <strain evidence="17 18">USBA 369</strain>
    </source>
</reference>
<dbReference type="InterPro" id="IPR018044">
    <property type="entry name" value="Peptidase_S11"/>
</dbReference>
<dbReference type="GO" id="GO:0009002">
    <property type="term" value="F:serine-type D-Ala-D-Ala carboxypeptidase activity"/>
    <property type="evidence" value="ECO:0007669"/>
    <property type="project" value="UniProtKB-EC"/>
</dbReference>
<evidence type="ECO:0000256" key="3">
    <source>
        <dbReference type="ARBA" id="ARBA00007164"/>
    </source>
</evidence>
<dbReference type="InterPro" id="IPR015956">
    <property type="entry name" value="Peniciliin-bd_prot_C_sf"/>
</dbReference>
<feature type="active site" evidence="13">
    <location>
        <position position="131"/>
    </location>
</feature>
<name>A0A1T4NPE8_9HYPH</name>
<evidence type="ECO:0000313" key="17">
    <source>
        <dbReference type="EMBL" id="SJZ81114.1"/>
    </source>
</evidence>
<dbReference type="InterPro" id="IPR012907">
    <property type="entry name" value="Peptidase_S11_C"/>
</dbReference>
<dbReference type="UniPathway" id="UPA00219"/>
<keyword evidence="10" id="KW-0573">Peptidoglycan synthesis</keyword>
<feature type="domain" description="Peptidase S11 D-Ala-D-Ala carboxypeptidase A C-terminal" evidence="16">
    <location>
        <begin position="283"/>
        <end position="372"/>
    </location>
</feature>
<dbReference type="Proteomes" id="UP000190135">
    <property type="component" value="Unassembled WGS sequence"/>
</dbReference>
<dbReference type="InterPro" id="IPR037167">
    <property type="entry name" value="Peptidase_S11_C_sf"/>
</dbReference>
<dbReference type="OrthoDB" id="7912889at2"/>
<comment type="function">
    <text evidence="1">Removes C-terminal D-alanyl residues from sugar-peptide cell wall precursors.</text>
</comment>
<evidence type="ECO:0000256" key="1">
    <source>
        <dbReference type="ARBA" id="ARBA00003217"/>
    </source>
</evidence>
<dbReference type="GO" id="GO:0009252">
    <property type="term" value="P:peptidoglycan biosynthetic process"/>
    <property type="evidence" value="ECO:0007669"/>
    <property type="project" value="UniProtKB-UniPathway"/>
</dbReference>
<keyword evidence="7" id="KW-0732">Signal</keyword>
<dbReference type="InterPro" id="IPR001967">
    <property type="entry name" value="Peptidase_S11_N"/>
</dbReference>
<sequence length="414" mass="44379">MSETRQWNTMIRGLGLRLSTLFLAAVVFALPARAIDTAAETAILIDFNTGQVLFEKDANKPVPPASLAKLMTVEVIFHELQTGKIQPSTEFTVSERAWREGGASSGGSTMFLPLHSQVSVGDLIKGIIIQSGNDATIVAAEGIAGSTETFADIENQRAKEIGLTGSHFANPHGLPDPENYVTARDLATLAEHLIKTYPDQYHVFSEEEFTFNGIKQGNRNPLLGLGLGADGLKTGHTSEAGYCLVASAKQGDRRLVLAMTGTHSIRERSEEARKLLGYGFSAFENRVVVEQGAEIATAKVLDGQAESVPVVAAEKVALLMQRGIADDVQKTAKVDPVTAPVVKGAKIGTLTISRDGQTVQEVDLLANGDVPALTFWQKSWSTTKRVAAMPFLWAWSKIWGDDSEAAEPQPAPAG</sequence>
<dbReference type="RefSeq" id="WP_116002584.1">
    <property type="nucleotide sequence ID" value="NZ_FUXL01000003.1"/>
</dbReference>
<dbReference type="STRING" id="1365950.SAMN05428963_103119"/>
<dbReference type="AlphaFoldDB" id="A0A1T4NPE8"/>
<evidence type="ECO:0000256" key="7">
    <source>
        <dbReference type="ARBA" id="ARBA00022729"/>
    </source>
</evidence>
<proteinExistence type="inferred from homology"/>
<evidence type="ECO:0000313" key="18">
    <source>
        <dbReference type="Proteomes" id="UP000190135"/>
    </source>
</evidence>
<keyword evidence="11" id="KW-0961">Cell wall biogenesis/degradation</keyword>
<keyword evidence="8" id="KW-0378">Hydrolase</keyword>
<dbReference type="GO" id="GO:0071555">
    <property type="term" value="P:cell wall organization"/>
    <property type="evidence" value="ECO:0007669"/>
    <property type="project" value="UniProtKB-KW"/>
</dbReference>
<feature type="active site" description="Acyl-ester intermediate" evidence="13">
    <location>
        <position position="66"/>
    </location>
</feature>
<evidence type="ECO:0000256" key="5">
    <source>
        <dbReference type="ARBA" id="ARBA00022645"/>
    </source>
</evidence>
<evidence type="ECO:0000256" key="11">
    <source>
        <dbReference type="ARBA" id="ARBA00023316"/>
    </source>
</evidence>
<keyword evidence="9" id="KW-0133">Cell shape</keyword>
<keyword evidence="18" id="KW-1185">Reference proteome</keyword>
<dbReference type="GO" id="GO:0008360">
    <property type="term" value="P:regulation of cell shape"/>
    <property type="evidence" value="ECO:0007669"/>
    <property type="project" value="UniProtKB-KW"/>
</dbReference>